<feature type="transmembrane region" description="Helical" evidence="1">
    <location>
        <begin position="33"/>
        <end position="51"/>
    </location>
</feature>
<feature type="transmembrane region" description="Helical" evidence="1">
    <location>
        <begin position="89"/>
        <end position="110"/>
    </location>
</feature>
<keyword evidence="1" id="KW-0812">Transmembrane</keyword>
<accession>A0A7X3KX47</accession>
<dbReference type="Proteomes" id="UP000461288">
    <property type="component" value="Unassembled WGS sequence"/>
</dbReference>
<organism evidence="2 3">
    <name type="scientific">Metapseudomonas otitidis</name>
    <dbReference type="NCBI Taxonomy" id="319939"/>
    <lineage>
        <taxon>Bacteria</taxon>
        <taxon>Pseudomonadati</taxon>
        <taxon>Pseudomonadota</taxon>
        <taxon>Gammaproteobacteria</taxon>
        <taxon>Pseudomonadales</taxon>
        <taxon>Pseudomonadaceae</taxon>
        <taxon>Metapseudomonas</taxon>
    </lineage>
</organism>
<feature type="transmembrane region" description="Helical" evidence="1">
    <location>
        <begin position="63"/>
        <end position="83"/>
    </location>
</feature>
<evidence type="ECO:0000313" key="2">
    <source>
        <dbReference type="EMBL" id="MWK60351.1"/>
    </source>
</evidence>
<feature type="non-terminal residue" evidence="2">
    <location>
        <position position="125"/>
    </location>
</feature>
<proteinExistence type="predicted"/>
<name>A0A7X3KX47_9GAMM</name>
<comment type="caution">
    <text evidence="2">The sequence shown here is derived from an EMBL/GenBank/DDBJ whole genome shotgun (WGS) entry which is preliminary data.</text>
</comment>
<protein>
    <submittedName>
        <fullName evidence="2">Uncharacterized protein</fullName>
    </submittedName>
</protein>
<gene>
    <name evidence="2" type="ORF">GO594_30695</name>
</gene>
<keyword evidence="1" id="KW-0472">Membrane</keyword>
<keyword evidence="1" id="KW-1133">Transmembrane helix</keyword>
<evidence type="ECO:0000256" key="1">
    <source>
        <dbReference type="SAM" id="Phobius"/>
    </source>
</evidence>
<evidence type="ECO:0000313" key="3">
    <source>
        <dbReference type="Proteomes" id="UP000461288"/>
    </source>
</evidence>
<dbReference type="EMBL" id="WTFN01000315">
    <property type="protein sequence ID" value="MWK60351.1"/>
    <property type="molecule type" value="Genomic_DNA"/>
</dbReference>
<sequence length="125" mass="13894">EGRYYVYFGVVPCLLFQLPFEALTGVGDLPPSLPMILMSWLFILASFGCVKQALRRWFPRASAAAYLLTATGIAAGSQIYYLLLRPSTYEYAILCGAAFVMLAIWQWLAAANTPLEKRGRLVAHL</sequence>
<feature type="non-terminal residue" evidence="2">
    <location>
        <position position="1"/>
    </location>
</feature>
<reference evidence="2 3" key="1">
    <citation type="submission" date="2019-12" db="EMBL/GenBank/DDBJ databases">
        <title>Draft genome sequence of Pseudomonas otitidis recovered from a chicken carcass.</title>
        <authorList>
            <person name="Vieira T.R."/>
            <person name="Oliviera E.F.C."/>
            <person name="Silva N.M.V."/>
            <person name="Sambrano G.E."/>
            <person name="Cibulski S.P."/>
            <person name="Cardoso M.R.I."/>
        </authorList>
    </citation>
    <scope>NUCLEOTIDE SEQUENCE [LARGE SCALE GENOMIC DNA]</scope>
    <source>
        <strain evidence="2 3">25_K</strain>
    </source>
</reference>
<dbReference type="AlphaFoldDB" id="A0A7X3KX47"/>